<evidence type="ECO:0008006" key="3">
    <source>
        <dbReference type="Google" id="ProtNLM"/>
    </source>
</evidence>
<accession>A0A5M4FFB6</accession>
<dbReference type="EMBL" id="SDPQ02000002">
    <property type="protein sequence ID" value="KAA1397523.1"/>
    <property type="molecule type" value="Genomic_DNA"/>
</dbReference>
<dbReference type="RefSeq" id="WP_149688974.1">
    <property type="nucleotide sequence ID" value="NZ_SDPQ02000002.1"/>
</dbReference>
<proteinExistence type="predicted"/>
<dbReference type="Proteomes" id="UP000380867">
    <property type="component" value="Unassembled WGS sequence"/>
</dbReference>
<keyword evidence="2" id="KW-1185">Reference proteome</keyword>
<reference evidence="1" key="1">
    <citation type="submission" date="2019-09" db="EMBL/GenBank/DDBJ databases">
        <authorList>
            <person name="Li J."/>
        </authorList>
    </citation>
    <scope>NUCLEOTIDE SEQUENCE [LARGE SCALE GENOMIC DNA]</scope>
    <source>
        <strain evidence="1">JCM 14732</strain>
    </source>
</reference>
<protein>
    <recommendedName>
        <fullName evidence="3">DUF885 domain-containing protein</fullName>
    </recommendedName>
</protein>
<dbReference type="OrthoDB" id="316616at2"/>
<comment type="caution">
    <text evidence="1">The sequence shown here is derived from an EMBL/GenBank/DDBJ whole genome shotgun (WGS) entry which is preliminary data.</text>
</comment>
<organism evidence="1 2">
    <name type="scientific">Aeromicrobium ginsengisoli</name>
    <dbReference type="NCBI Taxonomy" id="363867"/>
    <lineage>
        <taxon>Bacteria</taxon>
        <taxon>Bacillati</taxon>
        <taxon>Actinomycetota</taxon>
        <taxon>Actinomycetes</taxon>
        <taxon>Propionibacteriales</taxon>
        <taxon>Nocardioidaceae</taxon>
        <taxon>Aeromicrobium</taxon>
    </lineage>
</organism>
<evidence type="ECO:0000313" key="2">
    <source>
        <dbReference type="Proteomes" id="UP000380867"/>
    </source>
</evidence>
<sequence length="350" mass="37551">MPVDPAMVDAMLGTFRDLLNGVRTSGSTGEDVDEMAAALAEMEALGQELSDVGDFSAKLAGGGHYQRFTDAYTRVMTAAAGAGTTGAPATIPDDETLLAQSLQAYEASLQQLRTMSGQEEAIGVLEQLLVIGRSGVTYPVFLRQVDEAGLNEALGGTITPAREALAAVVEQSRSTGDVAREAAAIALLERRDAMAAASPTGSIDPFTFELERFRIAAQHAPAIALRDAVVQRIPRLLDLVVDWLDAHTTWAARDDRFTGPSAAETQRRIEMARECNPGFYAVRVAQFAEAFGPGPWWQRPELEQERAAGRILWTDTRMQLAMDALPACVPMATAPTELVARAEAFGPNVF</sequence>
<gene>
    <name evidence="1" type="ORF">ESP70_009110</name>
</gene>
<dbReference type="AlphaFoldDB" id="A0A5M4FFB6"/>
<evidence type="ECO:0000313" key="1">
    <source>
        <dbReference type="EMBL" id="KAA1397523.1"/>
    </source>
</evidence>
<name>A0A5M4FFB6_9ACTN</name>